<dbReference type="AlphaFoldDB" id="A0A0C2VZD0"/>
<dbReference type="InParanoid" id="A0A0C2VZD0"/>
<name>A0A0C2VZD0_AMAMK</name>
<feature type="compositionally biased region" description="Basic and acidic residues" evidence="1">
    <location>
        <begin position="158"/>
        <end position="169"/>
    </location>
</feature>
<feature type="region of interest" description="Disordered" evidence="1">
    <location>
        <begin position="132"/>
        <end position="193"/>
    </location>
</feature>
<accession>A0A0C2VZD0</accession>
<evidence type="ECO:0000313" key="3">
    <source>
        <dbReference type="Proteomes" id="UP000054549"/>
    </source>
</evidence>
<protein>
    <submittedName>
        <fullName evidence="2">Uncharacterized protein</fullName>
    </submittedName>
</protein>
<proteinExistence type="predicted"/>
<evidence type="ECO:0000256" key="1">
    <source>
        <dbReference type="SAM" id="MobiDB-lite"/>
    </source>
</evidence>
<feature type="region of interest" description="Disordered" evidence="1">
    <location>
        <begin position="46"/>
        <end position="109"/>
    </location>
</feature>
<evidence type="ECO:0000313" key="2">
    <source>
        <dbReference type="EMBL" id="KIL54207.1"/>
    </source>
</evidence>
<organism evidence="2 3">
    <name type="scientific">Amanita muscaria (strain Koide BX008)</name>
    <dbReference type="NCBI Taxonomy" id="946122"/>
    <lineage>
        <taxon>Eukaryota</taxon>
        <taxon>Fungi</taxon>
        <taxon>Dikarya</taxon>
        <taxon>Basidiomycota</taxon>
        <taxon>Agaricomycotina</taxon>
        <taxon>Agaricomycetes</taxon>
        <taxon>Agaricomycetidae</taxon>
        <taxon>Agaricales</taxon>
        <taxon>Pluteineae</taxon>
        <taxon>Amanitaceae</taxon>
        <taxon>Amanita</taxon>
    </lineage>
</organism>
<dbReference type="Proteomes" id="UP000054549">
    <property type="component" value="Unassembled WGS sequence"/>
</dbReference>
<sequence>MLASRAIASDVNENVKVLNTLIRKQGADMLTLPTKLAQAMREELKEIMKERPQRNRGRSTTPHVERRTDAETQPGTDRTHAETGDRANVSSQPEINGPYTQVPIKQTVPLTEQELNTPISEHRDDESIASLAYVGDSPGQGPLSGYSRLDYPSSFSTRNKDYRRSDVPIRRQGPLVPPQEYNREPTRVAPSGTLADNTRQEVPVSDNEFEKRVLARLLELKERGKTTGSPYTQRPNETDSVYHFRLYQDARHSTRSSIRVQGLTERPEVRFQGSADPATWTSSRTLQKRALGEE</sequence>
<keyword evidence="3" id="KW-1185">Reference proteome</keyword>
<feature type="region of interest" description="Disordered" evidence="1">
    <location>
        <begin position="265"/>
        <end position="294"/>
    </location>
</feature>
<dbReference type="EMBL" id="KN818882">
    <property type="protein sequence ID" value="KIL54207.1"/>
    <property type="molecule type" value="Genomic_DNA"/>
</dbReference>
<dbReference type="HOGENOM" id="CLU_946549_0_0_1"/>
<gene>
    <name evidence="2" type="ORF">M378DRAFT_19127</name>
</gene>
<reference evidence="2 3" key="1">
    <citation type="submission" date="2014-04" db="EMBL/GenBank/DDBJ databases">
        <title>Evolutionary Origins and Diversification of the Mycorrhizal Mutualists.</title>
        <authorList>
            <consortium name="DOE Joint Genome Institute"/>
            <consortium name="Mycorrhizal Genomics Consortium"/>
            <person name="Kohler A."/>
            <person name="Kuo A."/>
            <person name="Nagy L.G."/>
            <person name="Floudas D."/>
            <person name="Copeland A."/>
            <person name="Barry K.W."/>
            <person name="Cichocki N."/>
            <person name="Veneault-Fourrey C."/>
            <person name="LaButti K."/>
            <person name="Lindquist E.A."/>
            <person name="Lipzen A."/>
            <person name="Lundell T."/>
            <person name="Morin E."/>
            <person name="Murat C."/>
            <person name="Riley R."/>
            <person name="Ohm R."/>
            <person name="Sun H."/>
            <person name="Tunlid A."/>
            <person name="Henrissat B."/>
            <person name="Grigoriev I.V."/>
            <person name="Hibbett D.S."/>
            <person name="Martin F."/>
        </authorList>
    </citation>
    <scope>NUCLEOTIDE SEQUENCE [LARGE SCALE GENOMIC DNA]</scope>
    <source>
        <strain evidence="2 3">Koide BX008</strain>
    </source>
</reference>